<gene>
    <name evidence="4" type="ORF">CASFOL_024871</name>
</gene>
<protein>
    <submittedName>
        <fullName evidence="4">Uncharacterized protein</fullName>
    </submittedName>
</protein>
<dbReference type="AlphaFoldDB" id="A0ABD3CQL6"/>
<feature type="region of interest" description="Disordered" evidence="1">
    <location>
        <begin position="68"/>
        <end position="381"/>
    </location>
</feature>
<dbReference type="Proteomes" id="UP001632038">
    <property type="component" value="Unassembled WGS sequence"/>
</dbReference>
<dbReference type="PANTHER" id="PTHR47866:SF2">
    <property type="entry name" value="HYDROXYPROLINE-RICH GLYCOPROTEIN FAMILY PROTEIN"/>
    <property type="match status" value="1"/>
</dbReference>
<feature type="compositionally biased region" description="Polar residues" evidence="1">
    <location>
        <begin position="338"/>
        <end position="354"/>
    </location>
</feature>
<dbReference type="Pfam" id="PF14327">
    <property type="entry name" value="CSTF2_hinge"/>
    <property type="match status" value="1"/>
</dbReference>
<dbReference type="Gene3D" id="1.25.40.630">
    <property type="match status" value="1"/>
</dbReference>
<feature type="compositionally biased region" description="Polar residues" evidence="1">
    <location>
        <begin position="129"/>
        <end position="154"/>
    </location>
</feature>
<organism evidence="4 5">
    <name type="scientific">Castilleja foliolosa</name>
    <dbReference type="NCBI Taxonomy" id="1961234"/>
    <lineage>
        <taxon>Eukaryota</taxon>
        <taxon>Viridiplantae</taxon>
        <taxon>Streptophyta</taxon>
        <taxon>Embryophyta</taxon>
        <taxon>Tracheophyta</taxon>
        <taxon>Spermatophyta</taxon>
        <taxon>Magnoliopsida</taxon>
        <taxon>eudicotyledons</taxon>
        <taxon>Gunneridae</taxon>
        <taxon>Pentapetalae</taxon>
        <taxon>asterids</taxon>
        <taxon>lamiids</taxon>
        <taxon>Lamiales</taxon>
        <taxon>Orobanchaceae</taxon>
        <taxon>Pedicularideae</taxon>
        <taxon>Castillejinae</taxon>
        <taxon>Castilleja</taxon>
    </lineage>
</organism>
<dbReference type="InterPro" id="IPR025742">
    <property type="entry name" value="CSTF2_hinge"/>
</dbReference>
<evidence type="ECO:0000313" key="4">
    <source>
        <dbReference type="EMBL" id="KAL3631887.1"/>
    </source>
</evidence>
<feature type="domain" description="Transcription termination and cleavage factor C-terminal" evidence="2">
    <location>
        <begin position="382"/>
        <end position="416"/>
    </location>
</feature>
<proteinExistence type="predicted"/>
<feature type="compositionally biased region" description="Polar residues" evidence="1">
    <location>
        <begin position="176"/>
        <end position="231"/>
    </location>
</feature>
<dbReference type="InterPro" id="IPR026896">
    <property type="entry name" value="CSTF_C"/>
</dbReference>
<feature type="compositionally biased region" description="Low complexity" evidence="1">
    <location>
        <begin position="155"/>
        <end position="171"/>
    </location>
</feature>
<sequence>MAGKQIVGDGVPPSLAGMSKNQLYEIMSQMKTLIEQNKQQARQILIQNPALTRALFQAQIMLGMVQSPQAPPAIPSEIPNPQPSSISNQQSNIQPGKPSAIATQQANIQPGSSFPVQTGQNQIRKHQQPNKTSNQKPNQNMVPNPHSQSIPINTQPQVPSRPLQPQQLQQPKANLGGQSTQMSIPHSSQAHNPTQLPQHSVTHPPSLHQPSMPSLSTQSQQPMQNSGNQYIPLQQPLQPPLPPQQRPPMPGFPHQGHAQVGQNNMGFQHPSGPQMHQQHMFHSGAKPHGGMGPSFQQGQLPHPNQSLPPPLYQGGNPHMGMDFNQSGSSSRQPDRGGSNWTPGLQENTTGQFPGQPSFPGQVGPGNQLPPRPASQLAPDLEKQLLQQVMSLTPEQINQLPPEQRNQVLQLQQMLRQ</sequence>
<evidence type="ECO:0000256" key="1">
    <source>
        <dbReference type="SAM" id="MobiDB-lite"/>
    </source>
</evidence>
<dbReference type="Pfam" id="PF14304">
    <property type="entry name" value="CSTF_C"/>
    <property type="match status" value="1"/>
</dbReference>
<feature type="compositionally biased region" description="Polar residues" evidence="1">
    <location>
        <begin position="101"/>
        <end position="122"/>
    </location>
</feature>
<feature type="compositionally biased region" description="Low complexity" evidence="1">
    <location>
        <begin position="83"/>
        <end position="95"/>
    </location>
</feature>
<evidence type="ECO:0000259" key="2">
    <source>
        <dbReference type="Pfam" id="PF14304"/>
    </source>
</evidence>
<comment type="caution">
    <text evidence="4">The sequence shown here is derived from an EMBL/GenBank/DDBJ whole genome shotgun (WGS) entry which is preliminary data.</text>
</comment>
<name>A0ABD3CQL6_9LAMI</name>
<keyword evidence="5" id="KW-1185">Reference proteome</keyword>
<accession>A0ABD3CQL6</accession>
<feature type="compositionally biased region" description="Polar residues" evidence="1">
    <location>
        <begin position="294"/>
        <end position="305"/>
    </location>
</feature>
<dbReference type="PANTHER" id="PTHR47866">
    <property type="entry name" value="HYDROXYPROLINE-RICH GLYCOPROTEIN FAMILY PROTEIN"/>
    <property type="match status" value="1"/>
</dbReference>
<evidence type="ECO:0000313" key="5">
    <source>
        <dbReference type="Proteomes" id="UP001632038"/>
    </source>
</evidence>
<dbReference type="EMBL" id="JAVIJP010000032">
    <property type="protein sequence ID" value="KAL3631887.1"/>
    <property type="molecule type" value="Genomic_DNA"/>
</dbReference>
<feature type="compositionally biased region" description="Pro residues" evidence="1">
    <location>
        <begin position="237"/>
        <end position="251"/>
    </location>
</feature>
<reference evidence="5" key="1">
    <citation type="journal article" date="2024" name="IScience">
        <title>Strigolactones Initiate the Formation of Haustorium-like Structures in Castilleja.</title>
        <authorList>
            <person name="Buerger M."/>
            <person name="Peterson D."/>
            <person name="Chory J."/>
        </authorList>
    </citation>
    <scope>NUCLEOTIDE SEQUENCE [LARGE SCALE GENOMIC DNA]</scope>
</reference>
<dbReference type="InterPro" id="IPR038192">
    <property type="entry name" value="CSTF_C_sf"/>
</dbReference>
<feature type="domain" description="Cleavage stimulation factor subunit 2 hinge" evidence="3">
    <location>
        <begin position="13"/>
        <end position="67"/>
    </location>
</feature>
<dbReference type="Gene3D" id="1.10.20.70">
    <property type="entry name" value="Transcription termination and cleavage factor, C-terminal domain"/>
    <property type="match status" value="1"/>
</dbReference>
<evidence type="ECO:0000259" key="3">
    <source>
        <dbReference type="Pfam" id="PF14327"/>
    </source>
</evidence>
<feature type="compositionally biased region" description="Pro residues" evidence="1">
    <location>
        <begin position="69"/>
        <end position="82"/>
    </location>
</feature>